<dbReference type="Gene3D" id="1.50.10.20">
    <property type="match status" value="1"/>
</dbReference>
<dbReference type="InterPro" id="IPR017146">
    <property type="entry name" value="Lanti_2_LanM"/>
</dbReference>
<dbReference type="CDD" id="cd04792">
    <property type="entry name" value="LanM-like"/>
    <property type="match status" value="1"/>
</dbReference>
<dbReference type="RefSeq" id="WP_089207316.1">
    <property type="nucleotide sequence ID" value="NZ_FZOD01000009.1"/>
</dbReference>
<evidence type="ECO:0000256" key="1">
    <source>
        <dbReference type="PIRSR" id="PIRSR607822-1"/>
    </source>
</evidence>
<feature type="domain" description="Lantibiotic biosynthesis protein dehydration" evidence="3">
    <location>
        <begin position="245"/>
        <end position="625"/>
    </location>
</feature>
<sequence length="1125" mass="120815">MPQAGSVDARPPAPGSPAQDTAAGLPPHWWVAGLTLAERLRLSGQPERPAENERLERARRRLGRWRESPGLGKDGYFARLLDERGLDTDRLLALLAEDPRDLADRAAPTTGRPAWAETVEAVLRAMPAESAIPAEQIPPSDEESAWQLGFTKIVAPFLRVVVGRLVAAVHDEGMDDLVDVHQLSHQLATQLGQQLTTLAGRTLVLELNVLRVTDRLRGETARERFWSFVEHFSTRDALAGLMSEYVVLARLLAQACDQAVEAYHELLVRLAEDRAEIVTSMLGGEDPGRLVEVHMGGGTGDLHQGGRAVGLLRFAGGARLVYKPRPLAVHRHVNDVIRWLDERLPGYGLRSLVVVDRGRYGWVEFVEHSPCENVDGARLFYRRQGALLALLYALDGADFHYENLIANGDQPVLVDLEAVFHPRVPRPSGLDWMNGDPAVSVLAESVSRIGLLPSVLWGEDGDAIDMGGVGGDAGQPLPFKVVGWGGSGTDEMHLTRENILFPGSQNRPSVDGQVVNPAHFVSELISGFRDGYEAIAAHRSELVGPGGLLERFADDEIRVVMRATRLYGTLLMESTHPDVLRDALDRERVFDFLWGFAADDPIRRPLVPVESEELWSGDVPMFTTRPATRDLWNGRGVRMPGVLDHDSLTHAMDKVRAMGARDRAQQEWIIEASMATRPDQAASIGTGPVSLPVPVEPAVSPSPVALDHERVLVAVRGIADQVAAIAHADGSRVNWLGIDLIQESQWMVNPLRLDLYSGIPGVALFLAQAASVLGDDRYADLARRALTPLPEIVDSVVNAPAGAPMTTCGPFSGYGGLAYALTHLTRELGDPSLGDAIEPLVTSLTESIPIDEMFDVIGGAAGALGALLAIHEATGLPVALRLARACADRLVETARPQRRGVAWPGAISSSLPLTGFSHGGAGIGWALSRFAATPDGATTGARYAETARAAFAYERDLYDPRVRNWPDYRDIPGERADGTPPAPMQAWCHGAPGIGLARADLLRRGVTGGLAADAQALTADLDLALASFLAGPTALGGHSLCHGELGNLELITTMIAAGRTDLVEARDRRLGVVLDQLESGPRCGTPAGVPTPGLMSGLAGIGHGLLRHAFPDRVPSVLLLEPPIG</sequence>
<dbReference type="PRINTS" id="PR01950">
    <property type="entry name" value="LANCSUPER"/>
</dbReference>
<evidence type="ECO:0000259" key="3">
    <source>
        <dbReference type="Pfam" id="PF13575"/>
    </source>
</evidence>
<feature type="region of interest" description="Disordered" evidence="2">
    <location>
        <begin position="1"/>
        <end position="25"/>
    </location>
</feature>
<feature type="binding site" evidence="1">
    <location>
        <position position="988"/>
    </location>
    <ligand>
        <name>Zn(2+)</name>
        <dbReference type="ChEBI" id="CHEBI:29105"/>
    </ligand>
</feature>
<dbReference type="OrthoDB" id="9148343at2"/>
<gene>
    <name evidence="4" type="ORF">SAMN05216276_100993</name>
</gene>
<evidence type="ECO:0000313" key="5">
    <source>
        <dbReference type="Proteomes" id="UP000198282"/>
    </source>
</evidence>
<keyword evidence="1" id="KW-0862">Zinc</keyword>
<dbReference type="GO" id="GO:0031179">
    <property type="term" value="P:peptide modification"/>
    <property type="evidence" value="ECO:0007669"/>
    <property type="project" value="InterPro"/>
</dbReference>
<dbReference type="InterPro" id="IPR007822">
    <property type="entry name" value="LANC-like"/>
</dbReference>
<keyword evidence="5" id="KW-1185">Reference proteome</keyword>
<organism evidence="4 5">
    <name type="scientific">Streptosporangium subroseum</name>
    <dbReference type="NCBI Taxonomy" id="106412"/>
    <lineage>
        <taxon>Bacteria</taxon>
        <taxon>Bacillati</taxon>
        <taxon>Actinomycetota</taxon>
        <taxon>Actinomycetes</taxon>
        <taxon>Streptosporangiales</taxon>
        <taxon>Streptosporangiaceae</taxon>
        <taxon>Streptosporangium</taxon>
    </lineage>
</organism>
<name>A0A239EDR2_9ACTN</name>
<proteinExistence type="predicted"/>
<dbReference type="EMBL" id="FZOD01000009">
    <property type="protein sequence ID" value="SNS42786.1"/>
    <property type="molecule type" value="Genomic_DNA"/>
</dbReference>
<feature type="binding site" evidence="1">
    <location>
        <position position="1042"/>
    </location>
    <ligand>
        <name>Zn(2+)</name>
        <dbReference type="ChEBI" id="CHEBI:29105"/>
    </ligand>
</feature>
<dbReference type="Pfam" id="PF13575">
    <property type="entry name" value="DUF4135"/>
    <property type="match status" value="1"/>
</dbReference>
<dbReference type="NCBIfam" id="TIGR03897">
    <property type="entry name" value="lanti_2_LanM"/>
    <property type="match status" value="1"/>
</dbReference>
<dbReference type="SMART" id="SM01260">
    <property type="entry name" value="LANC_like"/>
    <property type="match status" value="1"/>
</dbReference>
<dbReference type="GO" id="GO:0046872">
    <property type="term" value="F:metal ion binding"/>
    <property type="evidence" value="ECO:0007669"/>
    <property type="project" value="UniProtKB-KW"/>
</dbReference>
<accession>A0A239EDR2</accession>
<feature type="binding site" evidence="1">
    <location>
        <position position="1041"/>
    </location>
    <ligand>
        <name>Zn(2+)</name>
        <dbReference type="ChEBI" id="CHEBI:29105"/>
    </ligand>
</feature>
<dbReference type="AlphaFoldDB" id="A0A239EDR2"/>
<reference evidence="4 5" key="1">
    <citation type="submission" date="2017-06" db="EMBL/GenBank/DDBJ databases">
        <authorList>
            <person name="Kim H.J."/>
            <person name="Triplett B.A."/>
        </authorList>
    </citation>
    <scope>NUCLEOTIDE SEQUENCE [LARGE SCALE GENOMIC DNA]</scope>
    <source>
        <strain evidence="4 5">CGMCC 4.2132</strain>
    </source>
</reference>
<dbReference type="PIRSF" id="PIRSF037228">
    <property type="entry name" value="Lant_mod_RumM"/>
    <property type="match status" value="1"/>
</dbReference>
<evidence type="ECO:0000256" key="2">
    <source>
        <dbReference type="SAM" id="MobiDB-lite"/>
    </source>
</evidence>
<keyword evidence="1" id="KW-0479">Metal-binding</keyword>
<dbReference type="Pfam" id="PF05147">
    <property type="entry name" value="LANC_like"/>
    <property type="match status" value="1"/>
</dbReference>
<evidence type="ECO:0000313" key="4">
    <source>
        <dbReference type="EMBL" id="SNS42786.1"/>
    </source>
</evidence>
<dbReference type="InterPro" id="IPR025410">
    <property type="entry name" value="Lant_dehyd"/>
</dbReference>
<protein>
    <submittedName>
        <fullName evidence="4">Type 2 lantibiotic biosynthesis protein LanM</fullName>
    </submittedName>
</protein>
<dbReference type="Proteomes" id="UP000198282">
    <property type="component" value="Unassembled WGS sequence"/>
</dbReference>
<dbReference type="SUPFAM" id="SSF158745">
    <property type="entry name" value="LanC-like"/>
    <property type="match status" value="1"/>
</dbReference>